<accession>A0A662ZL89</accession>
<evidence type="ECO:0000313" key="2">
    <source>
        <dbReference type="Proteomes" id="UP000243745"/>
    </source>
</evidence>
<evidence type="ECO:0008006" key="3">
    <source>
        <dbReference type="Google" id="ProtNLM"/>
    </source>
</evidence>
<dbReference type="RefSeq" id="WP_177178531.1">
    <property type="nucleotide sequence ID" value="NZ_FOXF01000028.1"/>
</dbReference>
<feature type="non-terminal residue" evidence="1">
    <location>
        <position position="230"/>
    </location>
</feature>
<dbReference type="Proteomes" id="UP000243745">
    <property type="component" value="Unassembled WGS sequence"/>
</dbReference>
<dbReference type="PROSITE" id="PS51257">
    <property type="entry name" value="PROKAR_LIPOPROTEIN"/>
    <property type="match status" value="1"/>
</dbReference>
<name>A0A662ZL89_9GAMM</name>
<keyword evidence="2" id="KW-1185">Reference proteome</keyword>
<evidence type="ECO:0000313" key="1">
    <source>
        <dbReference type="EMBL" id="SFP48738.1"/>
    </source>
</evidence>
<protein>
    <recommendedName>
        <fullName evidence="3">Lipoprotein</fullName>
    </recommendedName>
</protein>
<reference evidence="1 2" key="1">
    <citation type="submission" date="2016-10" db="EMBL/GenBank/DDBJ databases">
        <authorList>
            <person name="Varghese N."/>
            <person name="Submissions S."/>
        </authorList>
    </citation>
    <scope>NUCLEOTIDE SEQUENCE [LARGE SCALE GENOMIC DNA]</scope>
    <source>
        <strain evidence="1 2">DSM 1361</strain>
    </source>
</reference>
<gene>
    <name evidence="1" type="ORF">SAMN02910344_01515</name>
</gene>
<dbReference type="AlphaFoldDB" id="A0A662ZL89"/>
<organism evidence="1 2">
    <name type="scientific">Ruminobacter amylophilus</name>
    <dbReference type="NCBI Taxonomy" id="867"/>
    <lineage>
        <taxon>Bacteria</taxon>
        <taxon>Pseudomonadati</taxon>
        <taxon>Pseudomonadota</taxon>
        <taxon>Gammaproteobacteria</taxon>
        <taxon>Aeromonadales</taxon>
        <taxon>Succinivibrionaceae</taxon>
        <taxon>Ruminobacter</taxon>
    </lineage>
</organism>
<dbReference type="EMBL" id="FOXF01000028">
    <property type="protein sequence ID" value="SFP48738.1"/>
    <property type="molecule type" value="Genomic_DNA"/>
</dbReference>
<proteinExistence type="predicted"/>
<sequence length="230" mass="25624">MDKKLLVLTGAFLLAGCSVTSSSSQQKIDIKMAKDKYEQSLANHIEVVVDDNVKFVGQRSINVRRTKTELKVKYGSLPGDNPQCIVTDTMVIQQHDKQKKGLLQPANAIVKTGAAAVDTTSRFLISTPSSSMTGSATQFSSTSSEVSSAEDTNWFYGYDHNEYMYSPRIVDSDECREWIKPYLKDGTSLDARVDLISPETVRDLNFADPAEQIKQFDPTEQIRQLDPTEQ</sequence>